<dbReference type="RefSeq" id="XP_014567820.1">
    <property type="nucleotide sequence ID" value="XM_014712334.1"/>
</dbReference>
<dbReference type="InterPro" id="IPR001104">
    <property type="entry name" value="3-oxo-5_a-steroid_4-DH_C"/>
</dbReference>
<feature type="transmembrane region" description="Helical" evidence="10">
    <location>
        <begin position="165"/>
        <end position="184"/>
    </location>
</feature>
<dbReference type="Pfam" id="PF02544">
    <property type="entry name" value="Steroid_dh"/>
    <property type="match status" value="1"/>
</dbReference>
<dbReference type="PANTHER" id="PTHR10556:SF28">
    <property type="entry name" value="VERY-LONG-CHAIN ENOYL-COA REDUCTASE"/>
    <property type="match status" value="1"/>
</dbReference>
<evidence type="ECO:0000256" key="2">
    <source>
        <dbReference type="ARBA" id="ARBA00007742"/>
    </source>
</evidence>
<gene>
    <name evidence="12" type="primary">Mo05773</name>
    <name evidence="12" type="ORF">E5Q_05773</name>
</gene>
<evidence type="ECO:0000256" key="9">
    <source>
        <dbReference type="ARBA" id="ARBA00023136"/>
    </source>
</evidence>
<dbReference type="GO" id="GO:0016627">
    <property type="term" value="F:oxidoreductase activity, acting on the CH-CH group of donors"/>
    <property type="evidence" value="ECO:0007669"/>
    <property type="project" value="InterPro"/>
</dbReference>
<dbReference type="GO" id="GO:0005789">
    <property type="term" value="C:endoplasmic reticulum membrane"/>
    <property type="evidence" value="ECO:0007669"/>
    <property type="project" value="UniProtKB-SubCell"/>
</dbReference>
<dbReference type="GO" id="GO:0042761">
    <property type="term" value="P:very long-chain fatty acid biosynthetic process"/>
    <property type="evidence" value="ECO:0007669"/>
    <property type="project" value="TreeGrafter"/>
</dbReference>
<dbReference type="SMART" id="SM00213">
    <property type="entry name" value="UBQ"/>
    <property type="match status" value="1"/>
</dbReference>
<accession>G7E8C4</accession>
<evidence type="ECO:0000256" key="1">
    <source>
        <dbReference type="ARBA" id="ARBA00004477"/>
    </source>
</evidence>
<dbReference type="Gene3D" id="1.20.120.1630">
    <property type="match status" value="1"/>
</dbReference>
<dbReference type="EMBL" id="BABT02000179">
    <property type="protein sequence ID" value="GAA99084.1"/>
    <property type="molecule type" value="Genomic_DNA"/>
</dbReference>
<evidence type="ECO:0000313" key="12">
    <source>
        <dbReference type="EMBL" id="GAA99084.1"/>
    </source>
</evidence>
<dbReference type="Proteomes" id="UP000009131">
    <property type="component" value="Unassembled WGS sequence"/>
</dbReference>
<feature type="domain" description="Ubiquitin-like" evidence="11">
    <location>
        <begin position="4"/>
        <end position="85"/>
    </location>
</feature>
<dbReference type="AlphaFoldDB" id="G7E8C4"/>
<dbReference type="PROSITE" id="PS50053">
    <property type="entry name" value="UBIQUITIN_2"/>
    <property type="match status" value="1"/>
</dbReference>
<evidence type="ECO:0000256" key="5">
    <source>
        <dbReference type="ARBA" id="ARBA00022857"/>
    </source>
</evidence>
<dbReference type="HOGENOM" id="CLU_059260_0_0_1"/>
<evidence type="ECO:0000256" key="3">
    <source>
        <dbReference type="ARBA" id="ARBA00022516"/>
    </source>
</evidence>
<dbReference type="SUPFAM" id="SSF54236">
    <property type="entry name" value="Ubiquitin-like"/>
    <property type="match status" value="1"/>
</dbReference>
<keyword evidence="6 10" id="KW-1133">Transmembrane helix</keyword>
<dbReference type="STRING" id="764103.G7E8C4"/>
<reference evidence="12 13" key="1">
    <citation type="journal article" date="2011" name="J. Gen. Appl. Microbiol.">
        <title>Draft genome sequencing of the enigmatic basidiomycete Mixia osmundae.</title>
        <authorList>
            <person name="Nishida H."/>
            <person name="Nagatsuka Y."/>
            <person name="Sugiyama J."/>
        </authorList>
    </citation>
    <scope>NUCLEOTIDE SEQUENCE [LARGE SCALE GENOMIC DNA]</scope>
    <source>
        <strain evidence="13">CBS 9802 / IAM 14324 / JCM 22182 / KY 12970</strain>
    </source>
</reference>
<dbReference type="CDD" id="cd17039">
    <property type="entry name" value="Ubl_ubiquitin_like"/>
    <property type="match status" value="1"/>
</dbReference>
<dbReference type="Gene3D" id="3.10.20.90">
    <property type="entry name" value="Phosphatidylinositol 3-kinase Catalytic Subunit, Chain A, domain 1"/>
    <property type="match status" value="1"/>
</dbReference>
<evidence type="ECO:0000256" key="6">
    <source>
        <dbReference type="ARBA" id="ARBA00022989"/>
    </source>
</evidence>
<comment type="similarity">
    <text evidence="2">Belongs to the steroid 5-alpha reductase family.</text>
</comment>
<dbReference type="InterPro" id="IPR039357">
    <property type="entry name" value="SRD5A/TECR"/>
</dbReference>
<evidence type="ECO:0000256" key="4">
    <source>
        <dbReference type="ARBA" id="ARBA00022692"/>
    </source>
</evidence>
<feature type="transmembrane region" description="Helical" evidence="10">
    <location>
        <begin position="96"/>
        <end position="116"/>
    </location>
</feature>
<keyword evidence="8" id="KW-0443">Lipid metabolism</keyword>
<keyword evidence="4 10" id="KW-0812">Transmembrane</keyword>
<proteinExistence type="inferred from homology"/>
<evidence type="ECO:0000256" key="10">
    <source>
        <dbReference type="SAM" id="Phobius"/>
    </source>
</evidence>
<keyword evidence="13" id="KW-1185">Reference proteome</keyword>
<feature type="transmembrane region" description="Helical" evidence="10">
    <location>
        <begin position="271"/>
        <end position="288"/>
    </location>
</feature>
<evidence type="ECO:0000259" key="11">
    <source>
        <dbReference type="PROSITE" id="PS50053"/>
    </source>
</evidence>
<dbReference type="OrthoDB" id="540503at2759"/>
<organism evidence="12 13">
    <name type="scientific">Mixia osmundae (strain CBS 9802 / IAM 14324 / JCM 22182 / KY 12970)</name>
    <dbReference type="NCBI Taxonomy" id="764103"/>
    <lineage>
        <taxon>Eukaryota</taxon>
        <taxon>Fungi</taxon>
        <taxon>Dikarya</taxon>
        <taxon>Basidiomycota</taxon>
        <taxon>Pucciniomycotina</taxon>
        <taxon>Mixiomycetes</taxon>
        <taxon>Mixiales</taxon>
        <taxon>Mixiaceae</taxon>
        <taxon>Mixia</taxon>
    </lineage>
</organism>
<evidence type="ECO:0000256" key="7">
    <source>
        <dbReference type="ARBA" id="ARBA00023002"/>
    </source>
</evidence>
<dbReference type="PROSITE" id="PS50244">
    <property type="entry name" value="S5A_REDUCTASE"/>
    <property type="match status" value="1"/>
</dbReference>
<name>G7E8C4_MIXOS</name>
<dbReference type="InParanoid" id="G7E8C4"/>
<sequence>MVTVKLEVRSKGASKTGRPAQEIAFSEEKTSDITLFHLKEAVNTKLHIPSERQRLLTAEKRVLSDEDESKTLDALGLNDGDTVTVKDLGPQISWRLVYIIEYAGPIAIHPLFYFYGSKFIYGRSLVHSKMQTMVFAMIMAHYIKRELETVFVHRFSKATMPLSNVYRNSAYYWIFSGFLLAWPLYSPANSYSQLYGTLRAKNEYLYTLLSVWLFAQISNFVSHMQLRALRPAGTRERHIPYGYGFEIVSCPNYSFEILGWLTVVVMTQSPAVLLFATIGVYFMSTWAVSRHKAYRRQFGDKYPRNRKILIPYLF</sequence>
<dbReference type="PANTHER" id="PTHR10556">
    <property type="entry name" value="3-OXO-5-ALPHA-STEROID 4-DEHYDROGENASE"/>
    <property type="match status" value="1"/>
</dbReference>
<evidence type="ECO:0000256" key="8">
    <source>
        <dbReference type="ARBA" id="ARBA00023098"/>
    </source>
</evidence>
<dbReference type="OMA" id="ATMPIFN"/>
<keyword evidence="3" id="KW-0444">Lipid biosynthesis</keyword>
<keyword evidence="7" id="KW-0560">Oxidoreductase</keyword>
<keyword evidence="5" id="KW-0521">NADP</keyword>
<comment type="caution">
    <text evidence="12">The sequence shown here is derived from an EMBL/GenBank/DDBJ whole genome shotgun (WGS) entry which is preliminary data.</text>
</comment>
<dbReference type="InterPro" id="IPR000626">
    <property type="entry name" value="Ubiquitin-like_dom"/>
</dbReference>
<reference evidence="12 13" key="2">
    <citation type="journal article" date="2012" name="Open Biol.">
        <title>Characteristics of nucleosomes and linker DNA regions on the genome of the basidiomycete Mixia osmundae revealed by mono- and dinucleosome mapping.</title>
        <authorList>
            <person name="Nishida H."/>
            <person name="Kondo S."/>
            <person name="Matsumoto T."/>
            <person name="Suzuki Y."/>
            <person name="Yoshikawa H."/>
            <person name="Taylor T.D."/>
            <person name="Sugiyama J."/>
        </authorList>
    </citation>
    <scope>NUCLEOTIDE SEQUENCE [LARGE SCALE GENOMIC DNA]</scope>
    <source>
        <strain evidence="13">CBS 9802 / IAM 14324 / JCM 22182 / KY 12970</strain>
    </source>
</reference>
<evidence type="ECO:0000313" key="13">
    <source>
        <dbReference type="Proteomes" id="UP000009131"/>
    </source>
</evidence>
<feature type="transmembrane region" description="Helical" evidence="10">
    <location>
        <begin position="204"/>
        <end position="222"/>
    </location>
</feature>
<dbReference type="InterPro" id="IPR029071">
    <property type="entry name" value="Ubiquitin-like_domsf"/>
</dbReference>
<protein>
    <recommendedName>
        <fullName evidence="11">Ubiquitin-like domain-containing protein</fullName>
    </recommendedName>
</protein>
<dbReference type="FunCoup" id="G7E8C4">
    <property type="interactions" value="48"/>
</dbReference>
<comment type="subcellular location">
    <subcellularLocation>
        <location evidence="1">Endoplasmic reticulum membrane</location>
        <topology evidence="1">Multi-pass membrane protein</topology>
    </subcellularLocation>
</comment>
<dbReference type="eggNOG" id="KOG1639">
    <property type="taxonomic scope" value="Eukaryota"/>
</dbReference>
<keyword evidence="9 10" id="KW-0472">Membrane</keyword>